<reference evidence="1 2" key="1">
    <citation type="submission" date="2016-07" db="EMBL/GenBank/DDBJ databases">
        <title>Multiple horizontal gene transfer events from other fungi enriched the ability of initially mycotrophic Trichoderma (Ascomycota) to feed on dead plant biomass.</title>
        <authorList>
            <consortium name="DOE Joint Genome Institute"/>
            <person name="Aerts A."/>
            <person name="Atanasova L."/>
            <person name="Chenthamara K."/>
            <person name="Zhang J."/>
            <person name="Grujic M."/>
            <person name="Henrissat B."/>
            <person name="Kuo A."/>
            <person name="Salamov A."/>
            <person name="Lipzen A."/>
            <person name="Labutti K."/>
            <person name="Barry K."/>
            <person name="Miao Y."/>
            <person name="Rahimi M.J."/>
            <person name="Shen Q."/>
            <person name="Grigoriev I.V."/>
            <person name="Kubicek C.P."/>
            <person name="Druzhinina I.S."/>
        </authorList>
    </citation>
    <scope>NUCLEOTIDE SEQUENCE [LARGE SCALE GENOMIC DNA]</scope>
    <source>
        <strain evidence="1 2">CBS 433.97</strain>
    </source>
</reference>
<accession>A0A2T3YWG5</accession>
<dbReference type="EMBL" id="KZ679269">
    <property type="protein sequence ID" value="PTB36880.1"/>
    <property type="molecule type" value="Genomic_DNA"/>
</dbReference>
<protein>
    <recommendedName>
        <fullName evidence="3">SsuA/THI5-like domain-containing protein</fullName>
    </recommendedName>
</protein>
<dbReference type="Proteomes" id="UP000240493">
    <property type="component" value="Unassembled WGS sequence"/>
</dbReference>
<dbReference type="SUPFAM" id="SSF53850">
    <property type="entry name" value="Periplasmic binding protein-like II"/>
    <property type="match status" value="1"/>
</dbReference>
<dbReference type="OrthoDB" id="2093528at2759"/>
<dbReference type="AlphaFoldDB" id="A0A2T3YWG5"/>
<organism evidence="1 2">
    <name type="scientific">Trichoderma asperellum (strain ATCC 204424 / CBS 433.97 / NBRC 101777)</name>
    <dbReference type="NCBI Taxonomy" id="1042311"/>
    <lineage>
        <taxon>Eukaryota</taxon>
        <taxon>Fungi</taxon>
        <taxon>Dikarya</taxon>
        <taxon>Ascomycota</taxon>
        <taxon>Pezizomycotina</taxon>
        <taxon>Sordariomycetes</taxon>
        <taxon>Hypocreomycetidae</taxon>
        <taxon>Hypocreales</taxon>
        <taxon>Hypocreaceae</taxon>
        <taxon>Trichoderma</taxon>
    </lineage>
</organism>
<name>A0A2T3YWG5_TRIA4</name>
<proteinExistence type="predicted"/>
<evidence type="ECO:0008006" key="3">
    <source>
        <dbReference type="Google" id="ProtNLM"/>
    </source>
</evidence>
<evidence type="ECO:0000313" key="1">
    <source>
        <dbReference type="EMBL" id="PTB36880.1"/>
    </source>
</evidence>
<evidence type="ECO:0000313" key="2">
    <source>
        <dbReference type="Proteomes" id="UP000240493"/>
    </source>
</evidence>
<sequence>MSNVYYSTQSFINPQNALMAPLNVNFACALYDRMVPLASGEVPTPGLNVNFVEVQHPRDIFDRMVANKEFDVSELSASEYITRHVAGDRSFVAIPVFASRVFRHSFICVNTNIVKKPEDLNGKRIGVQLYHMTAAVYIRGILQHEYGVDLSTIEWVQGKMETPGSHGQPAVLSLLKPVNITNNTDPTKSLSDLLESGEVAATIGADIPACLNRVPHVQRLFPNFKDVESDYYKRTGIFPIMHLVAFRREFYEANKFVASALFNVLEESKEIARKRMESLGALRYMLPWLGRDLVEIQETFGGDCWPYGLEENRKTLEAVVQFLYEQNMIERTVPIEELFAPVRRINFRIG</sequence>
<keyword evidence="2" id="KW-1185">Reference proteome</keyword>
<gene>
    <name evidence="1" type="ORF">M441DRAFT_61601</name>
</gene>